<name>A0A478FRA5_9MOLU</name>
<dbReference type="EMBL" id="BIMN01000009">
    <property type="protein sequence ID" value="GCE64043.1"/>
    <property type="molecule type" value="Genomic_DNA"/>
</dbReference>
<evidence type="ECO:0000313" key="3">
    <source>
        <dbReference type="Proteomes" id="UP000324831"/>
    </source>
</evidence>
<evidence type="ECO:0000313" key="2">
    <source>
        <dbReference type="EMBL" id="GCE64043.1"/>
    </source>
</evidence>
<sequence>MGSAQVATIIAAILGVAGVAIGVDAIVKYEKAKKVENSASS</sequence>
<comment type="caution">
    <text evidence="2">The sequence shown here is derived from an EMBL/GenBank/DDBJ whole genome shotgun (WGS) entry which is preliminary data.</text>
</comment>
<organism evidence="2 3">
    <name type="scientific">Candidatus Mycoplasma haematohominis</name>
    <dbReference type="NCBI Taxonomy" id="1494318"/>
    <lineage>
        <taxon>Bacteria</taxon>
        <taxon>Bacillati</taxon>
        <taxon>Mycoplasmatota</taxon>
        <taxon>Mollicutes</taxon>
        <taxon>Mycoplasmataceae</taxon>
        <taxon>Mycoplasma</taxon>
    </lineage>
</organism>
<dbReference type="Proteomes" id="UP000324831">
    <property type="component" value="Unassembled WGS sequence"/>
</dbReference>
<evidence type="ECO:0000256" key="1">
    <source>
        <dbReference type="SAM" id="Phobius"/>
    </source>
</evidence>
<proteinExistence type="predicted"/>
<reference evidence="2 3" key="1">
    <citation type="submission" date="2019-01" db="EMBL/GenBank/DDBJ databases">
        <title>Draft genome sequences of Candidatus Mycoplasma haemohominis SWG34-3 identified from a patient with pyrexia, anemia and liver dysfunction.</title>
        <authorList>
            <person name="Sekizuka T."/>
            <person name="Hattori N."/>
            <person name="Katano H."/>
            <person name="Takuma T."/>
            <person name="Ito T."/>
            <person name="Arai N."/>
            <person name="Yanai R."/>
            <person name="Ishii S."/>
            <person name="Miura Y."/>
            <person name="Tokunaga T."/>
            <person name="Watanabe H."/>
            <person name="Nomura N."/>
            <person name="Eguchi J."/>
            <person name="Arai T."/>
            <person name="Hasegawa H."/>
            <person name="Nakamaki T."/>
            <person name="Wakita T."/>
            <person name="Niki Y."/>
            <person name="Kuroda M."/>
        </authorList>
    </citation>
    <scope>NUCLEOTIDE SEQUENCE [LARGE SCALE GENOMIC DNA]</scope>
    <source>
        <strain evidence="2">SWG34-3</strain>
    </source>
</reference>
<feature type="transmembrane region" description="Helical" evidence="1">
    <location>
        <begin position="6"/>
        <end position="27"/>
    </location>
</feature>
<accession>A0A478FRA5</accession>
<dbReference type="RefSeq" id="WP_369408507.1">
    <property type="nucleotide sequence ID" value="NZ_CACTIB010000031.1"/>
</dbReference>
<dbReference type="AlphaFoldDB" id="A0A478FRA5"/>
<keyword evidence="1" id="KW-0812">Transmembrane</keyword>
<protein>
    <submittedName>
        <fullName evidence="2">Uncharacterized protein</fullName>
    </submittedName>
</protein>
<keyword evidence="1" id="KW-1133">Transmembrane helix</keyword>
<gene>
    <name evidence="2" type="ORF">MHSWG343_10510</name>
</gene>
<keyword evidence="1" id="KW-0472">Membrane</keyword>